<proteinExistence type="predicted"/>
<evidence type="ECO:0000313" key="2">
    <source>
        <dbReference type="EMBL" id="TWG22793.1"/>
    </source>
</evidence>
<evidence type="ECO:0000313" key="3">
    <source>
        <dbReference type="Proteomes" id="UP000319927"/>
    </source>
</evidence>
<reference evidence="2 3" key="1">
    <citation type="submission" date="2019-06" db="EMBL/GenBank/DDBJ databases">
        <title>Sequencing the genomes of 1000 actinobacteria strains.</title>
        <authorList>
            <person name="Klenk H.-P."/>
        </authorList>
    </citation>
    <scope>NUCLEOTIDE SEQUENCE [LARGE SCALE GENOMIC DNA]</scope>
    <source>
        <strain evidence="2 3">DSM 102131</strain>
    </source>
</reference>
<feature type="transmembrane region" description="Helical" evidence="1">
    <location>
        <begin position="91"/>
        <end position="112"/>
    </location>
</feature>
<dbReference type="Pfam" id="PF00805">
    <property type="entry name" value="Pentapeptide"/>
    <property type="match status" value="1"/>
</dbReference>
<keyword evidence="1" id="KW-0472">Membrane</keyword>
<comment type="caution">
    <text evidence="2">The sequence shown here is derived from an EMBL/GenBank/DDBJ whole genome shotgun (WGS) entry which is preliminary data.</text>
</comment>
<keyword evidence="1" id="KW-1133">Transmembrane helix</keyword>
<keyword evidence="1" id="KW-0812">Transmembrane</keyword>
<sequence>MPKRIRLGALVQPFGLTLFITGAFLATSPWQWDIWPWLADRPAILTSMAGLAIITSLQLRRRRIRNPTRSGIGLENPEQPPLHWILSDAGIGFLTAAVALVGACAMAVMLTVAKNASAGSEQAKLQIEAIKYGLGVIASGGALAALLLALRRQRLAERSHELAIRAQELATRAHEHTESDAAERRVTELYSKAVEQLGSDKAAVRLGGLYSLERVAQNNPVHRQSIVDVICAYLRMPSAVAAKMNSSKVITAQTKSAAEELLVRKAAQEMLARHFKTLNFDTGEPLPSPEYWGRLKINLSGASLHSFDFWHCHVEEAIFTGAEFHGYVQFHGCTFDRRAFFSDAKVYGEAYIVACDFKGVAWFDDTKFYGDTYFEGSTFDAYVTLENCLLSKSVDFSDVTFSEPPKAAGIKFNGEMKDLPPELRRYVKLAGEDH</sequence>
<protein>
    <submittedName>
        <fullName evidence="2">Pentapeptide repeat protein</fullName>
    </submittedName>
</protein>
<dbReference type="EMBL" id="VIXA01000002">
    <property type="protein sequence ID" value="TWG22793.1"/>
    <property type="molecule type" value="Genomic_DNA"/>
</dbReference>
<feature type="transmembrane region" description="Helical" evidence="1">
    <location>
        <begin position="41"/>
        <end position="59"/>
    </location>
</feature>
<dbReference type="Gene3D" id="2.160.20.80">
    <property type="entry name" value="E3 ubiquitin-protein ligase SopA"/>
    <property type="match status" value="1"/>
</dbReference>
<dbReference type="Pfam" id="PF13576">
    <property type="entry name" value="Pentapeptide_3"/>
    <property type="match status" value="1"/>
</dbReference>
<dbReference type="AlphaFoldDB" id="A0A561WFZ1"/>
<dbReference type="RefSeq" id="WP_154941236.1">
    <property type="nucleotide sequence ID" value="NZ_VIXA01000002.1"/>
</dbReference>
<name>A0A561WFZ1_9ACTN</name>
<dbReference type="Proteomes" id="UP000319927">
    <property type="component" value="Unassembled WGS sequence"/>
</dbReference>
<evidence type="ECO:0000256" key="1">
    <source>
        <dbReference type="SAM" id="Phobius"/>
    </source>
</evidence>
<keyword evidence="3" id="KW-1185">Reference proteome</keyword>
<dbReference type="InterPro" id="IPR001646">
    <property type="entry name" value="5peptide_repeat"/>
</dbReference>
<dbReference type="SUPFAM" id="SSF141571">
    <property type="entry name" value="Pentapeptide repeat-like"/>
    <property type="match status" value="1"/>
</dbReference>
<organism evidence="2 3">
    <name type="scientific">Micromonospora palomenae</name>
    <dbReference type="NCBI Taxonomy" id="1461247"/>
    <lineage>
        <taxon>Bacteria</taxon>
        <taxon>Bacillati</taxon>
        <taxon>Actinomycetota</taxon>
        <taxon>Actinomycetes</taxon>
        <taxon>Micromonosporales</taxon>
        <taxon>Micromonosporaceae</taxon>
        <taxon>Micromonospora</taxon>
    </lineage>
</organism>
<accession>A0A561WFZ1</accession>
<gene>
    <name evidence="2" type="ORF">FHX75_121329</name>
</gene>
<feature type="transmembrane region" description="Helical" evidence="1">
    <location>
        <begin position="132"/>
        <end position="150"/>
    </location>
</feature>
<dbReference type="OrthoDB" id="8440251at2"/>